<dbReference type="PANTHER" id="PTHR47219:SF20">
    <property type="entry name" value="TBC1 DOMAIN FAMILY MEMBER 2B"/>
    <property type="match status" value="1"/>
</dbReference>
<feature type="compositionally biased region" description="Low complexity" evidence="2">
    <location>
        <begin position="531"/>
        <end position="542"/>
    </location>
</feature>
<comment type="caution">
    <text evidence="4">The sequence shown here is derived from an EMBL/GenBank/DDBJ whole genome shotgun (WGS) entry which is preliminary data.</text>
</comment>
<organism evidence="4 5">
    <name type="scientific">Coccomyxa subellipsoidea</name>
    <dbReference type="NCBI Taxonomy" id="248742"/>
    <lineage>
        <taxon>Eukaryota</taxon>
        <taxon>Viridiplantae</taxon>
        <taxon>Chlorophyta</taxon>
        <taxon>core chlorophytes</taxon>
        <taxon>Trebouxiophyceae</taxon>
        <taxon>Trebouxiophyceae incertae sedis</taxon>
        <taxon>Coccomyxaceae</taxon>
        <taxon>Coccomyxa</taxon>
    </lineage>
</organism>
<protein>
    <recommendedName>
        <fullName evidence="3">Rab-GAP TBC domain-containing protein</fullName>
    </recommendedName>
</protein>
<feature type="compositionally biased region" description="Polar residues" evidence="2">
    <location>
        <begin position="592"/>
        <end position="601"/>
    </location>
</feature>
<accession>A0ABR2YQR0</accession>
<feature type="region of interest" description="Disordered" evidence="2">
    <location>
        <begin position="583"/>
        <end position="619"/>
    </location>
</feature>
<dbReference type="Pfam" id="PF00566">
    <property type="entry name" value="RabGAP-TBC"/>
    <property type="match status" value="1"/>
</dbReference>
<dbReference type="InterPro" id="IPR000195">
    <property type="entry name" value="Rab-GAP-TBC_dom"/>
</dbReference>
<feature type="domain" description="Rab-GAP TBC" evidence="3">
    <location>
        <begin position="100"/>
        <end position="302"/>
    </location>
</feature>
<feature type="region of interest" description="Disordered" evidence="2">
    <location>
        <begin position="137"/>
        <end position="156"/>
    </location>
</feature>
<evidence type="ECO:0000313" key="5">
    <source>
        <dbReference type="Proteomes" id="UP001491310"/>
    </source>
</evidence>
<feature type="coiled-coil region" evidence="1">
    <location>
        <begin position="648"/>
        <end position="724"/>
    </location>
</feature>
<reference evidence="4 5" key="1">
    <citation type="journal article" date="2024" name="Nat. Commun.">
        <title>Phylogenomics reveals the evolutionary origins of lichenization in chlorophyte algae.</title>
        <authorList>
            <person name="Puginier C."/>
            <person name="Libourel C."/>
            <person name="Otte J."/>
            <person name="Skaloud P."/>
            <person name="Haon M."/>
            <person name="Grisel S."/>
            <person name="Petersen M."/>
            <person name="Berrin J.G."/>
            <person name="Delaux P.M."/>
            <person name="Dal Grande F."/>
            <person name="Keller J."/>
        </authorList>
    </citation>
    <scope>NUCLEOTIDE SEQUENCE [LARGE SCALE GENOMIC DNA]</scope>
    <source>
        <strain evidence="4 5">SAG 216-7</strain>
    </source>
</reference>
<dbReference type="SMART" id="SM00164">
    <property type="entry name" value="TBC"/>
    <property type="match status" value="1"/>
</dbReference>
<feature type="compositionally biased region" description="Low complexity" evidence="2">
    <location>
        <begin position="606"/>
        <end position="619"/>
    </location>
</feature>
<dbReference type="Gene3D" id="1.10.8.270">
    <property type="entry name" value="putative rabgap domain of human tbc1 domain family member 14 like domains"/>
    <property type="match status" value="1"/>
</dbReference>
<dbReference type="SUPFAM" id="SSF47923">
    <property type="entry name" value="Ypt/Rab-GAP domain of gyp1p"/>
    <property type="match status" value="2"/>
</dbReference>
<keyword evidence="5" id="KW-1185">Reference proteome</keyword>
<sequence length="794" mass="86808">MPSGHRDAYGFEVKKEFLELYRRYAPLWEKEESERTQRWSVLLASDFEKGTPQDPSSEEKDKASVEALTAALLEWRAGHGRGAADPPSWYQPLRSLVQAGIPMSMRGQLWKGFLNIRKKRIPGVYDKLVSKALGKRFHGKKEKTDQPAPTTSQHQEAVDIEKDLHRTFPGHPVMDSSGRNALRRLLAAYARRNPSVGYCQGMNFVAGCLLLFMDEEDAFWSLACVIEDLLPGYFSTAMVEPQVDQLVFRHLVDAGFPRLSSHLDSLGAHVAGVSTQWFLCLFVNSLPLETCLRVWDIFFFEQCSSVLFRVAMALVDIYAQALVATVDSIDAFSLLQNMAPMSYDSSRLVDVACIAYAHIDSLCIQGLRQQFFSTVQKQFQDRFGKPPDIVRSKSDEDEGLSYTWAPATLPTGQPLLDEDNEQGRSYLPLMGSLLLEAEVPSSDQLVCAEEVAAEPVKEATPEPEAARSPEASPCSTPRSDSEAETASPTSATSTSSWHATPTWHDITTFSQHTLRHLSRLSNTMLTEDACAGHAAGHSAAETVPEEEESPREVPLQGAQYEEAAALSSDLAARLPRLNLAAARHRQLPTGEDASSSLGTNEEGSDESISAEAPSLESSAAGEVVPARLTPLQGCQKVVVEAAGQSAAAQQMLNLVDLLEEELFAAEARRYDTEVAADALVVTENELRGKLTAADEEIAEKRSLLADLNTRYDAVAAELAGAEANLSSADALLTGAKAHLALKESLLFEKETLIAALKKRTSAKSAAAPRFWQNFGRFRRAPGPVADQEQPPTSA</sequence>
<keyword evidence="1" id="KW-0175">Coiled coil</keyword>
<dbReference type="Proteomes" id="UP001491310">
    <property type="component" value="Unassembled WGS sequence"/>
</dbReference>
<name>A0ABR2YQR0_9CHLO</name>
<dbReference type="PROSITE" id="PS50086">
    <property type="entry name" value="TBC_RABGAP"/>
    <property type="match status" value="1"/>
</dbReference>
<feature type="region of interest" description="Disordered" evidence="2">
    <location>
        <begin position="531"/>
        <end position="555"/>
    </location>
</feature>
<evidence type="ECO:0000256" key="2">
    <source>
        <dbReference type="SAM" id="MobiDB-lite"/>
    </source>
</evidence>
<dbReference type="EMBL" id="JALJOT010000007">
    <property type="protein sequence ID" value="KAK9909142.1"/>
    <property type="molecule type" value="Genomic_DNA"/>
</dbReference>
<feature type="region of interest" description="Disordered" evidence="2">
    <location>
        <begin position="453"/>
        <end position="498"/>
    </location>
</feature>
<dbReference type="Gene3D" id="1.10.472.80">
    <property type="entry name" value="Ypt/Rab-GAP domain of gyp1p, domain 3"/>
    <property type="match status" value="1"/>
</dbReference>
<feature type="compositionally biased region" description="Basic and acidic residues" evidence="2">
    <location>
        <begin position="455"/>
        <end position="467"/>
    </location>
</feature>
<evidence type="ECO:0000259" key="3">
    <source>
        <dbReference type="PROSITE" id="PS50086"/>
    </source>
</evidence>
<dbReference type="PANTHER" id="PTHR47219">
    <property type="entry name" value="RAB GTPASE-ACTIVATING PROTEIN 1-LIKE"/>
    <property type="match status" value="1"/>
</dbReference>
<proteinExistence type="predicted"/>
<evidence type="ECO:0000313" key="4">
    <source>
        <dbReference type="EMBL" id="KAK9909142.1"/>
    </source>
</evidence>
<dbReference type="InterPro" id="IPR035969">
    <property type="entry name" value="Rab-GAP_TBC_sf"/>
</dbReference>
<dbReference type="InterPro" id="IPR050302">
    <property type="entry name" value="Rab_GAP_TBC_domain"/>
</dbReference>
<gene>
    <name evidence="4" type="ORF">WJX75_007807</name>
</gene>
<feature type="compositionally biased region" description="Low complexity" evidence="2">
    <location>
        <begin position="484"/>
        <end position="498"/>
    </location>
</feature>
<evidence type="ECO:0000256" key="1">
    <source>
        <dbReference type="SAM" id="Coils"/>
    </source>
</evidence>